<keyword evidence="3" id="KW-1185">Reference proteome</keyword>
<protein>
    <recommendedName>
        <fullName evidence="1">HNH nuclease domain-containing protein</fullName>
    </recommendedName>
</protein>
<gene>
    <name evidence="2" type="ORF">HYPSUDRAFT_69697</name>
</gene>
<dbReference type="OMA" id="TECCHIF"/>
<dbReference type="STRING" id="945553.A0A0D2M6I9"/>
<dbReference type="OrthoDB" id="2104739at2759"/>
<organism evidence="2 3">
    <name type="scientific">Hypholoma sublateritium (strain FD-334 SS-4)</name>
    <dbReference type="NCBI Taxonomy" id="945553"/>
    <lineage>
        <taxon>Eukaryota</taxon>
        <taxon>Fungi</taxon>
        <taxon>Dikarya</taxon>
        <taxon>Basidiomycota</taxon>
        <taxon>Agaricomycotina</taxon>
        <taxon>Agaricomycetes</taxon>
        <taxon>Agaricomycetidae</taxon>
        <taxon>Agaricales</taxon>
        <taxon>Agaricineae</taxon>
        <taxon>Strophariaceae</taxon>
        <taxon>Hypholoma</taxon>
    </lineage>
</organism>
<proteinExistence type="predicted"/>
<dbReference type="EMBL" id="KN817585">
    <property type="protein sequence ID" value="KJA18783.1"/>
    <property type="molecule type" value="Genomic_DNA"/>
</dbReference>
<evidence type="ECO:0000313" key="3">
    <source>
        <dbReference type="Proteomes" id="UP000054270"/>
    </source>
</evidence>
<evidence type="ECO:0000313" key="2">
    <source>
        <dbReference type="EMBL" id="KJA18783.1"/>
    </source>
</evidence>
<dbReference type="Proteomes" id="UP000054270">
    <property type="component" value="Unassembled WGS sequence"/>
</dbReference>
<evidence type="ECO:0000259" key="1">
    <source>
        <dbReference type="Pfam" id="PF13391"/>
    </source>
</evidence>
<dbReference type="InterPro" id="IPR003615">
    <property type="entry name" value="HNH_nuc"/>
</dbReference>
<accession>A0A0D2M6I9</accession>
<feature type="domain" description="HNH nuclease" evidence="1">
    <location>
        <begin position="148"/>
        <end position="252"/>
    </location>
</feature>
<name>A0A0D2M6I9_HYPSF</name>
<reference evidence="3" key="1">
    <citation type="submission" date="2014-04" db="EMBL/GenBank/DDBJ databases">
        <title>Evolutionary Origins and Diversification of the Mycorrhizal Mutualists.</title>
        <authorList>
            <consortium name="DOE Joint Genome Institute"/>
            <consortium name="Mycorrhizal Genomics Consortium"/>
            <person name="Kohler A."/>
            <person name="Kuo A."/>
            <person name="Nagy L.G."/>
            <person name="Floudas D."/>
            <person name="Copeland A."/>
            <person name="Barry K.W."/>
            <person name="Cichocki N."/>
            <person name="Veneault-Fourrey C."/>
            <person name="LaButti K."/>
            <person name="Lindquist E.A."/>
            <person name="Lipzen A."/>
            <person name="Lundell T."/>
            <person name="Morin E."/>
            <person name="Murat C."/>
            <person name="Riley R."/>
            <person name="Ohm R."/>
            <person name="Sun H."/>
            <person name="Tunlid A."/>
            <person name="Henrissat B."/>
            <person name="Grigoriev I.V."/>
            <person name="Hibbett D.S."/>
            <person name="Martin F."/>
        </authorList>
    </citation>
    <scope>NUCLEOTIDE SEQUENCE [LARGE SCALE GENOMIC DNA]</scope>
    <source>
        <strain evidence="3">FD-334 SS-4</strain>
    </source>
</reference>
<dbReference type="AlphaFoldDB" id="A0A0D2M6I9"/>
<sequence length="357" mass="40136">MSTLHILRPHPLPYNNYNPSTQAPLHDAYEECLMMEASVGTDKDALVFPRCLGYLILELPHEAGEVVAHEVVDCHASFDRMRSLSLFYIDHLIRLFRQSKGPTPAPSEHPSRPSFEMHRNFFNEAVEPAPASHQAAKKSALRRDGYRCVVTGQADRTSVESMQPADLQKYNLDDNSVVTITNYCHIFPPSTNRFDQNDPAEKKKKYAGSVWSIIESFSHIDMLSELNSESIHHLQNGFTMHSQLHTLFDDLNLWFEHVAGLDNTYKVCFLSLRDHRSFLSTSQSHTITFTSTDPSLPLPNPDYLRLHAAVCRVAHMSGAAGYLDLEDRKVEKLKVLACDGSSADLLSSCLAHVALMA</sequence>
<dbReference type="Pfam" id="PF13391">
    <property type="entry name" value="HNH_2"/>
    <property type="match status" value="1"/>
</dbReference>